<organism evidence="1 2">
    <name type="scientific">Burkholderia lata (strain ATCC 17760 / DSM 23089 / LMG 22485 / NCIMB 9086 / R18194 / 383)</name>
    <dbReference type="NCBI Taxonomy" id="482957"/>
    <lineage>
        <taxon>Bacteria</taxon>
        <taxon>Pseudomonadati</taxon>
        <taxon>Pseudomonadota</taxon>
        <taxon>Betaproteobacteria</taxon>
        <taxon>Burkholderiales</taxon>
        <taxon>Burkholderiaceae</taxon>
        <taxon>Burkholderia</taxon>
        <taxon>Burkholderia cepacia complex</taxon>
    </lineage>
</organism>
<reference evidence="1 2" key="1">
    <citation type="submission" date="2019-09" db="EMBL/GenBank/DDBJ databases">
        <authorList>
            <person name="Depoorter E."/>
        </authorList>
    </citation>
    <scope>NUCLEOTIDE SEQUENCE [LARGE SCALE GENOMIC DNA]</scope>
    <source>
        <strain evidence="1">R-18109</strain>
    </source>
</reference>
<proteinExistence type="predicted"/>
<gene>
    <name evidence="1" type="ORF">BLA18109_01521</name>
</gene>
<dbReference type="EMBL" id="CABVQH010000004">
    <property type="protein sequence ID" value="VWC60673.1"/>
    <property type="molecule type" value="Genomic_DNA"/>
</dbReference>
<evidence type="ECO:0000313" key="1">
    <source>
        <dbReference type="EMBL" id="VWC60673.1"/>
    </source>
</evidence>
<dbReference type="Proteomes" id="UP000494260">
    <property type="component" value="Unassembled WGS sequence"/>
</dbReference>
<accession>A0A6P2TAI8</accession>
<dbReference type="AlphaFoldDB" id="A0A6P2TAI8"/>
<sequence>MGMLLMLGACASDERMARFRQSETQLLTLRQTASLPCATQAACDRAWQLTRRYVENRSSTRITRSDAEVIETAPSHLAGNVYLWASRVALSEGGWLIRIKGMCKGMYSSDGGPGWRYDVCAVQILEIEGGFRSFADPLSGPQPAGVSPG</sequence>
<protein>
    <submittedName>
        <fullName evidence="1">Uncharacterized protein</fullName>
    </submittedName>
</protein>
<name>A0A6P2TAI8_BURL3</name>
<evidence type="ECO:0000313" key="2">
    <source>
        <dbReference type="Proteomes" id="UP000494260"/>
    </source>
</evidence>